<organism evidence="1 2">
    <name type="scientific">Steinernema glaseri</name>
    <dbReference type="NCBI Taxonomy" id="37863"/>
    <lineage>
        <taxon>Eukaryota</taxon>
        <taxon>Metazoa</taxon>
        <taxon>Ecdysozoa</taxon>
        <taxon>Nematoda</taxon>
        <taxon>Chromadorea</taxon>
        <taxon>Rhabditida</taxon>
        <taxon>Tylenchina</taxon>
        <taxon>Panagrolaimomorpha</taxon>
        <taxon>Strongyloidoidea</taxon>
        <taxon>Steinernematidae</taxon>
        <taxon>Steinernema</taxon>
    </lineage>
</organism>
<accession>A0A1I7Y0F0</accession>
<reference evidence="2" key="1">
    <citation type="submission" date="2016-11" db="UniProtKB">
        <authorList>
            <consortium name="WormBaseParasite"/>
        </authorList>
    </citation>
    <scope>IDENTIFICATION</scope>
</reference>
<sequence>MGDYFSELLRKEEMRPACKKCGKIISKLQGRRDHVGAHLNATLLCPFVDCGYSGSEGTMLVHLHRKHGKNLHTLTKEQRSRFEESKKEFYDQVEAVMGKFFP</sequence>
<dbReference type="WBParaSite" id="L893_g11470.t1">
    <property type="protein sequence ID" value="L893_g11470.t1"/>
    <property type="gene ID" value="L893_g11470"/>
</dbReference>
<proteinExistence type="predicted"/>
<evidence type="ECO:0000313" key="1">
    <source>
        <dbReference type="Proteomes" id="UP000095287"/>
    </source>
</evidence>
<dbReference type="Proteomes" id="UP000095287">
    <property type="component" value="Unplaced"/>
</dbReference>
<name>A0A1I7Y0F0_9BILA</name>
<keyword evidence="1" id="KW-1185">Reference proteome</keyword>
<evidence type="ECO:0000313" key="2">
    <source>
        <dbReference type="WBParaSite" id="L893_g11470.t1"/>
    </source>
</evidence>
<dbReference type="AlphaFoldDB" id="A0A1I7Y0F0"/>
<protein>
    <submittedName>
        <fullName evidence="2">C2H2-type domain-containing protein</fullName>
    </submittedName>
</protein>